<comment type="caution">
    <text evidence="3">The sequence shown here is derived from an EMBL/GenBank/DDBJ whole genome shotgun (WGS) entry which is preliminary data.</text>
</comment>
<protein>
    <recommendedName>
        <fullName evidence="6">G-protein coupled receptors family 1 profile domain-containing protein</fullName>
    </recommendedName>
</protein>
<evidence type="ECO:0000313" key="4">
    <source>
        <dbReference type="Proteomes" id="UP000663828"/>
    </source>
</evidence>
<feature type="transmembrane region" description="Helical" evidence="1">
    <location>
        <begin position="228"/>
        <end position="249"/>
    </location>
</feature>
<proteinExistence type="predicted"/>
<dbReference type="EMBL" id="CAJNOJ010000142">
    <property type="protein sequence ID" value="CAF1189781.1"/>
    <property type="molecule type" value="Genomic_DNA"/>
</dbReference>
<dbReference type="Proteomes" id="UP000663852">
    <property type="component" value="Unassembled WGS sequence"/>
</dbReference>
<feature type="transmembrane region" description="Helical" evidence="1">
    <location>
        <begin position="139"/>
        <end position="165"/>
    </location>
</feature>
<keyword evidence="1" id="KW-1133">Transmembrane helix</keyword>
<keyword evidence="1" id="KW-0472">Membrane</keyword>
<accession>A0A814VMN6</accession>
<evidence type="ECO:0008006" key="6">
    <source>
        <dbReference type="Google" id="ProtNLM"/>
    </source>
</evidence>
<gene>
    <name evidence="3" type="ORF">EDS130_LOCUS24735</name>
    <name evidence="2" type="ORF">XAT740_LOCUS19209</name>
</gene>
<dbReference type="AlphaFoldDB" id="A0A814VMN6"/>
<feature type="transmembrane region" description="Helical" evidence="1">
    <location>
        <begin position="6"/>
        <end position="31"/>
    </location>
</feature>
<evidence type="ECO:0000313" key="2">
    <source>
        <dbReference type="EMBL" id="CAF1117713.1"/>
    </source>
</evidence>
<keyword evidence="1" id="KW-0812">Transmembrane</keyword>
<keyword evidence="4" id="KW-1185">Reference proteome</keyword>
<name>A0A814VMN6_ADIRI</name>
<sequence length="295" mass="34306">MSNGTYLQVASIVSLVLTTLLILKFWLFALIQLTLINNDLLTFISCISLDSLLRIHLTTVDWLNACVAIERTVTPIKGVNFNRKKSKNMTKCIILIILLISISTAVYEPFHRHLIDDEEEQQQTCCVVKYTPILQTVDIIVNLVHSHLLFLVNLISAMIIIVMLARKRSFARKQEKGEYYVYDQFWQNKHLLISPCILAILTLPRIIISFLSSCMKSVRDPWLFLIEYYISFVPPMLIFPVFVLPSNVYKEELAIMLKKWAKTLQGRYLHRRRHLKTSGFLLKLENPRISFYSVK</sequence>
<dbReference type="EMBL" id="CAJNOR010001304">
    <property type="protein sequence ID" value="CAF1117713.1"/>
    <property type="molecule type" value="Genomic_DNA"/>
</dbReference>
<evidence type="ECO:0000313" key="5">
    <source>
        <dbReference type="Proteomes" id="UP000663852"/>
    </source>
</evidence>
<dbReference type="Proteomes" id="UP000663828">
    <property type="component" value="Unassembled WGS sequence"/>
</dbReference>
<reference evidence="3" key="1">
    <citation type="submission" date="2021-02" db="EMBL/GenBank/DDBJ databases">
        <authorList>
            <person name="Nowell W R."/>
        </authorList>
    </citation>
    <scope>NUCLEOTIDE SEQUENCE</scope>
</reference>
<dbReference type="OrthoDB" id="10065586at2759"/>
<dbReference type="Gene3D" id="1.20.1070.10">
    <property type="entry name" value="Rhodopsin 7-helix transmembrane proteins"/>
    <property type="match status" value="1"/>
</dbReference>
<evidence type="ECO:0000313" key="3">
    <source>
        <dbReference type="EMBL" id="CAF1189781.1"/>
    </source>
</evidence>
<feature type="transmembrane region" description="Helical" evidence="1">
    <location>
        <begin position="92"/>
        <end position="110"/>
    </location>
</feature>
<dbReference type="SUPFAM" id="SSF81321">
    <property type="entry name" value="Family A G protein-coupled receptor-like"/>
    <property type="match status" value="1"/>
</dbReference>
<evidence type="ECO:0000256" key="1">
    <source>
        <dbReference type="SAM" id="Phobius"/>
    </source>
</evidence>
<organism evidence="3 5">
    <name type="scientific">Adineta ricciae</name>
    <name type="common">Rotifer</name>
    <dbReference type="NCBI Taxonomy" id="249248"/>
    <lineage>
        <taxon>Eukaryota</taxon>
        <taxon>Metazoa</taxon>
        <taxon>Spiralia</taxon>
        <taxon>Gnathifera</taxon>
        <taxon>Rotifera</taxon>
        <taxon>Eurotatoria</taxon>
        <taxon>Bdelloidea</taxon>
        <taxon>Adinetida</taxon>
        <taxon>Adinetidae</taxon>
        <taxon>Adineta</taxon>
    </lineage>
</organism>
<feature type="transmembrane region" description="Helical" evidence="1">
    <location>
        <begin position="191"/>
        <end position="208"/>
    </location>
</feature>